<keyword evidence="2" id="KW-0472">Membrane</keyword>
<gene>
    <name evidence="5" type="ORF">HQ865_08185</name>
</gene>
<name>A0A7D4TWQ8_9SPHI</name>
<organism evidence="5 6">
    <name type="scientific">Mucilaginibacter mali</name>
    <dbReference type="NCBI Taxonomy" id="2740462"/>
    <lineage>
        <taxon>Bacteria</taxon>
        <taxon>Pseudomonadati</taxon>
        <taxon>Bacteroidota</taxon>
        <taxon>Sphingobacteriia</taxon>
        <taxon>Sphingobacteriales</taxon>
        <taxon>Sphingobacteriaceae</taxon>
        <taxon>Mucilaginibacter</taxon>
    </lineage>
</organism>
<feature type="domain" description="Bacterial surface antigen (D15)" evidence="4">
    <location>
        <begin position="120"/>
        <end position="387"/>
    </location>
</feature>
<accession>A0A7D4TWQ8</accession>
<dbReference type="AlphaFoldDB" id="A0A7D4TWQ8"/>
<feature type="chain" id="PRO_5028855143" evidence="3">
    <location>
        <begin position="20"/>
        <end position="402"/>
    </location>
</feature>
<dbReference type="Proteomes" id="UP000505355">
    <property type="component" value="Chromosome"/>
</dbReference>
<protein>
    <submittedName>
        <fullName evidence="5">BamA/TamA family outer membrane protein</fullName>
    </submittedName>
</protein>
<evidence type="ECO:0000259" key="4">
    <source>
        <dbReference type="Pfam" id="PF01103"/>
    </source>
</evidence>
<comment type="subcellular location">
    <subcellularLocation>
        <location evidence="1">Membrane</location>
    </subcellularLocation>
</comment>
<evidence type="ECO:0000313" key="6">
    <source>
        <dbReference type="Proteomes" id="UP000505355"/>
    </source>
</evidence>
<dbReference type="KEGG" id="mmab:HQ865_08185"/>
<evidence type="ECO:0000256" key="2">
    <source>
        <dbReference type="ARBA" id="ARBA00023136"/>
    </source>
</evidence>
<dbReference type="EMBL" id="CP054139">
    <property type="protein sequence ID" value="QKJ29737.1"/>
    <property type="molecule type" value="Genomic_DNA"/>
</dbReference>
<dbReference type="Pfam" id="PF01103">
    <property type="entry name" value="Omp85"/>
    <property type="match status" value="1"/>
</dbReference>
<sequence>MVKALLVLFLCYLPFTLLAQDVIQTAKYVDTTGQTDLIDLGRSLFSIKGKRMKNKEGKNIYFSFLPISSAVPGGGKALITSTTAGFYLGPRDSTFLSSATFAPYFNFNGRFGIPLRSSLWLKNNGWNIQGDTRFLVYPQYTWGLGGNQSEDNKILVNYKYIRFNQAALKRVTNFLYAGIGYDLDYHIDISAEETNRIRSFTGYQYGAANDNNSFSSGATLNLLYDTRNNPFNPMPGCYLNVVYRYNSRMLGSQDSWKSLYVDARKYISLSNERKKNVLALWGYYWTTLNAGTPYLDLPSVGWDPYNRSGRGMDQNRYRGQGLIYLETEYRRDITRNGLFGYVLFASATSVTEAAGRNFKYINPAAGAGLRIKFNKGSDTNIAIDYGFSKGYNTFILSLGETF</sequence>
<evidence type="ECO:0000313" key="5">
    <source>
        <dbReference type="EMBL" id="QKJ29737.1"/>
    </source>
</evidence>
<evidence type="ECO:0000256" key="1">
    <source>
        <dbReference type="ARBA" id="ARBA00004370"/>
    </source>
</evidence>
<keyword evidence="3" id="KW-0732">Signal</keyword>
<dbReference type="InterPro" id="IPR000184">
    <property type="entry name" value="Bac_surfAg_D15"/>
</dbReference>
<evidence type="ECO:0000256" key="3">
    <source>
        <dbReference type="SAM" id="SignalP"/>
    </source>
</evidence>
<keyword evidence="6" id="KW-1185">Reference proteome</keyword>
<reference evidence="5 6" key="1">
    <citation type="submission" date="2020-05" db="EMBL/GenBank/DDBJ databases">
        <title>Mucilaginibacter mali sp. nov.</title>
        <authorList>
            <person name="Kim H.S."/>
            <person name="Lee K.C."/>
            <person name="Suh M.K."/>
            <person name="Kim J.-S."/>
            <person name="Han K.-I."/>
            <person name="Eom M.K."/>
            <person name="Shin Y.K."/>
            <person name="Lee J.-S."/>
        </authorList>
    </citation>
    <scope>NUCLEOTIDE SEQUENCE [LARGE SCALE GENOMIC DNA]</scope>
    <source>
        <strain evidence="5 6">G2-14</strain>
    </source>
</reference>
<dbReference type="GO" id="GO:0019867">
    <property type="term" value="C:outer membrane"/>
    <property type="evidence" value="ECO:0007669"/>
    <property type="project" value="InterPro"/>
</dbReference>
<feature type="signal peptide" evidence="3">
    <location>
        <begin position="1"/>
        <end position="19"/>
    </location>
</feature>
<proteinExistence type="predicted"/>
<dbReference type="Gene3D" id="2.40.160.50">
    <property type="entry name" value="membrane protein fhac: a member of the omp85/tpsb transporter family"/>
    <property type="match status" value="1"/>
</dbReference>